<dbReference type="PANTHER" id="PTHR10954">
    <property type="entry name" value="RIBONUCLEASE H2 SUBUNIT A"/>
    <property type="match status" value="1"/>
</dbReference>
<comment type="cofactor">
    <cofactor evidence="2">
        <name>Mg(2+)</name>
        <dbReference type="ChEBI" id="CHEBI:18420"/>
    </cofactor>
</comment>
<feature type="binding site" evidence="12">
    <location>
        <position position="200"/>
    </location>
    <ligand>
        <name>a divalent metal cation</name>
        <dbReference type="ChEBI" id="CHEBI:60240"/>
    </ligand>
</feature>
<gene>
    <name evidence="15" type="ORF">GCL60_11145</name>
</gene>
<dbReference type="InterPro" id="IPR001352">
    <property type="entry name" value="RNase_HII/HIII"/>
</dbReference>
<dbReference type="OrthoDB" id="5292662at2"/>
<protein>
    <recommendedName>
        <fullName evidence="13">Ribonuclease</fullName>
        <ecNumber evidence="13">3.1.26.4</ecNumber>
    </recommendedName>
</protein>
<evidence type="ECO:0000256" key="10">
    <source>
        <dbReference type="ARBA" id="ARBA00022801"/>
    </source>
</evidence>
<comment type="caution">
    <text evidence="15">The sequence shown here is derived from an EMBL/GenBank/DDBJ whole genome shotgun (WGS) entry which is preliminary data.</text>
</comment>
<dbReference type="Gene3D" id="3.30.420.10">
    <property type="entry name" value="Ribonuclease H-like superfamily/Ribonuclease H"/>
    <property type="match status" value="2"/>
</dbReference>
<evidence type="ECO:0000256" key="4">
    <source>
        <dbReference type="ARBA" id="ARBA00004496"/>
    </source>
</evidence>
<comment type="similarity">
    <text evidence="5 13">Belongs to the RNase HII family.</text>
</comment>
<sequence length="291" mass="33188">MNLKKNAFQNEQFLLDTITKEQKLKTDVPLIISIDEVGRGCVAGPVLSCVSLWTLKGYDPNFKTKNQNWVSFIDDSKKLSEKKRAQCFDLILSDYNFNLSSIPFSNINPNNLNQLVSSKTKLHYKSDLFINKKHSDYSNEYECIYFSLGEASSQEVDEFNIWNAVQLAIARALNNLYYTFQSSSNSNIYPNLNQAIILMDGKHFIKVPIEFEKNIQATVTQADGLFISVGFSSIIAKVYRDTFMINQDTLYPSFGFSGHKGYGTPKHLNIIQNIGICPLHRKSFLTNYYSN</sequence>
<name>A0A6N6VU66_9BACT</name>
<feature type="binding site" evidence="12">
    <location>
        <position position="36"/>
    </location>
    <ligand>
        <name>a divalent metal cation</name>
        <dbReference type="ChEBI" id="CHEBI:60240"/>
    </ligand>
</feature>
<reference evidence="15 16" key="1">
    <citation type="submission" date="2019-10" db="EMBL/GenBank/DDBJ databases">
        <title>New species of Slilvanegrellaceae.</title>
        <authorList>
            <person name="Pitt A."/>
            <person name="Hahn M.W."/>
        </authorList>
    </citation>
    <scope>NUCLEOTIDE SEQUENCE [LARGE SCALE GENOMIC DNA]</scope>
    <source>
        <strain evidence="15 16">SP-Ram-0.45-NSY-1</strain>
    </source>
</reference>
<proteinExistence type="inferred from homology"/>
<evidence type="ECO:0000256" key="12">
    <source>
        <dbReference type="PROSITE-ProRule" id="PRU01319"/>
    </source>
</evidence>
<dbReference type="PANTHER" id="PTHR10954:SF18">
    <property type="entry name" value="RIBONUCLEASE HII"/>
    <property type="match status" value="1"/>
</dbReference>
<comment type="function">
    <text evidence="3 13">Endonuclease that specifically degrades the RNA of RNA-DNA hybrids.</text>
</comment>
<dbReference type="InterPro" id="IPR022898">
    <property type="entry name" value="RNase_HII"/>
</dbReference>
<dbReference type="RefSeq" id="WP_153420798.1">
    <property type="nucleotide sequence ID" value="NZ_WFLM01000004.1"/>
</dbReference>
<dbReference type="InterPro" id="IPR036397">
    <property type="entry name" value="RNaseH_sf"/>
</dbReference>
<dbReference type="GO" id="GO:0046872">
    <property type="term" value="F:metal ion binding"/>
    <property type="evidence" value="ECO:0007669"/>
    <property type="project" value="UniProtKB-KW"/>
</dbReference>
<feature type="domain" description="RNase H type-2" evidence="14">
    <location>
        <begin position="29"/>
        <end position="291"/>
    </location>
</feature>
<comment type="catalytic activity">
    <reaction evidence="1 12 13">
        <text>Endonucleolytic cleavage to 5'-phosphomonoester.</text>
        <dbReference type="EC" id="3.1.26.4"/>
    </reaction>
</comment>
<evidence type="ECO:0000256" key="9">
    <source>
        <dbReference type="ARBA" id="ARBA00022759"/>
    </source>
</evidence>
<feature type="binding site" evidence="12">
    <location>
        <position position="35"/>
    </location>
    <ligand>
        <name>a divalent metal cation</name>
        <dbReference type="ChEBI" id="CHEBI:60240"/>
    </ligand>
</feature>
<dbReference type="Pfam" id="PF01351">
    <property type="entry name" value="RNase_HII"/>
    <property type="match status" value="2"/>
</dbReference>
<dbReference type="InterPro" id="IPR012337">
    <property type="entry name" value="RNaseH-like_sf"/>
</dbReference>
<evidence type="ECO:0000256" key="1">
    <source>
        <dbReference type="ARBA" id="ARBA00000077"/>
    </source>
</evidence>
<dbReference type="GO" id="GO:0004523">
    <property type="term" value="F:RNA-DNA hybrid ribonuclease activity"/>
    <property type="evidence" value="ECO:0007669"/>
    <property type="project" value="UniProtKB-UniRule"/>
</dbReference>
<evidence type="ECO:0000256" key="7">
    <source>
        <dbReference type="ARBA" id="ARBA00022722"/>
    </source>
</evidence>
<dbReference type="GO" id="GO:0043137">
    <property type="term" value="P:DNA replication, removal of RNA primer"/>
    <property type="evidence" value="ECO:0007669"/>
    <property type="project" value="TreeGrafter"/>
</dbReference>
<keyword evidence="10 12" id="KW-0378">Hydrolase</keyword>
<evidence type="ECO:0000256" key="6">
    <source>
        <dbReference type="ARBA" id="ARBA00022490"/>
    </source>
</evidence>
<dbReference type="GO" id="GO:0006298">
    <property type="term" value="P:mismatch repair"/>
    <property type="evidence" value="ECO:0007669"/>
    <property type="project" value="TreeGrafter"/>
</dbReference>
<evidence type="ECO:0000256" key="3">
    <source>
        <dbReference type="ARBA" id="ARBA00004065"/>
    </source>
</evidence>
<keyword evidence="9 12" id="KW-0255">Endonuclease</keyword>
<evidence type="ECO:0000256" key="5">
    <source>
        <dbReference type="ARBA" id="ARBA00007383"/>
    </source>
</evidence>
<dbReference type="SUPFAM" id="SSF53098">
    <property type="entry name" value="Ribonuclease H-like"/>
    <property type="match status" value="1"/>
</dbReference>
<dbReference type="EC" id="3.1.26.4" evidence="13"/>
<comment type="subcellular location">
    <subcellularLocation>
        <location evidence="4">Cytoplasm</location>
    </subcellularLocation>
</comment>
<comment type="cofactor">
    <cofactor evidence="12">
        <name>Mn(2+)</name>
        <dbReference type="ChEBI" id="CHEBI:29035"/>
    </cofactor>
    <cofactor evidence="12">
        <name>Mg(2+)</name>
        <dbReference type="ChEBI" id="CHEBI:18420"/>
    </cofactor>
    <text evidence="12">Manganese or magnesium. Binds 1 divalent metal ion per monomer in the absence of substrate. May bind a second metal ion after substrate binding.</text>
</comment>
<accession>A0A6N6VU66</accession>
<dbReference type="AlphaFoldDB" id="A0A6N6VU66"/>
<organism evidence="15 16">
    <name type="scientific">Silvanigrella paludirubra</name>
    <dbReference type="NCBI Taxonomy" id="2499159"/>
    <lineage>
        <taxon>Bacteria</taxon>
        <taxon>Pseudomonadati</taxon>
        <taxon>Bdellovibrionota</taxon>
        <taxon>Oligoflexia</taxon>
        <taxon>Silvanigrellales</taxon>
        <taxon>Silvanigrellaceae</taxon>
        <taxon>Silvanigrella</taxon>
    </lineage>
</organism>
<dbReference type="GO" id="GO:0003723">
    <property type="term" value="F:RNA binding"/>
    <property type="evidence" value="ECO:0007669"/>
    <property type="project" value="UniProtKB-UniRule"/>
</dbReference>
<evidence type="ECO:0000313" key="16">
    <source>
        <dbReference type="Proteomes" id="UP000437748"/>
    </source>
</evidence>
<evidence type="ECO:0000256" key="13">
    <source>
        <dbReference type="RuleBase" id="RU003515"/>
    </source>
</evidence>
<dbReference type="PROSITE" id="PS51975">
    <property type="entry name" value="RNASE_H_2"/>
    <property type="match status" value="1"/>
</dbReference>
<dbReference type="Proteomes" id="UP000437748">
    <property type="component" value="Unassembled WGS sequence"/>
</dbReference>
<evidence type="ECO:0000256" key="11">
    <source>
        <dbReference type="ARBA" id="ARBA00023211"/>
    </source>
</evidence>
<keyword evidence="8 12" id="KW-0479">Metal-binding</keyword>
<dbReference type="EMBL" id="WFLM01000004">
    <property type="protein sequence ID" value="KAB8037721.1"/>
    <property type="molecule type" value="Genomic_DNA"/>
</dbReference>
<dbReference type="InterPro" id="IPR024567">
    <property type="entry name" value="RNase_HII/HIII_dom"/>
</dbReference>
<evidence type="ECO:0000256" key="2">
    <source>
        <dbReference type="ARBA" id="ARBA00001946"/>
    </source>
</evidence>
<dbReference type="GO" id="GO:0032299">
    <property type="term" value="C:ribonuclease H2 complex"/>
    <property type="evidence" value="ECO:0007669"/>
    <property type="project" value="TreeGrafter"/>
</dbReference>
<evidence type="ECO:0000259" key="14">
    <source>
        <dbReference type="PROSITE" id="PS51975"/>
    </source>
</evidence>
<keyword evidence="16" id="KW-1185">Reference proteome</keyword>
<keyword evidence="7 12" id="KW-0540">Nuclease</keyword>
<dbReference type="CDD" id="cd07182">
    <property type="entry name" value="RNase_HII_bacteria_HII_like"/>
    <property type="match status" value="1"/>
</dbReference>
<evidence type="ECO:0000313" key="15">
    <source>
        <dbReference type="EMBL" id="KAB8037721.1"/>
    </source>
</evidence>
<keyword evidence="6" id="KW-0963">Cytoplasm</keyword>
<dbReference type="GO" id="GO:0005737">
    <property type="term" value="C:cytoplasm"/>
    <property type="evidence" value="ECO:0007669"/>
    <property type="project" value="UniProtKB-SubCell"/>
</dbReference>
<evidence type="ECO:0000256" key="8">
    <source>
        <dbReference type="ARBA" id="ARBA00022723"/>
    </source>
</evidence>
<keyword evidence="11" id="KW-0464">Manganese</keyword>